<dbReference type="SMART" id="SM00345">
    <property type="entry name" value="HTH_GNTR"/>
    <property type="match status" value="1"/>
</dbReference>
<proteinExistence type="predicted"/>
<dbReference type="Gene3D" id="1.20.120.530">
    <property type="entry name" value="GntR ligand-binding domain-like"/>
    <property type="match status" value="1"/>
</dbReference>
<dbReference type="Pfam" id="PF00392">
    <property type="entry name" value="GntR"/>
    <property type="match status" value="1"/>
</dbReference>
<dbReference type="RefSeq" id="WP_267991139.1">
    <property type="nucleotide sequence ID" value="NZ_JAPJZI010000001.1"/>
</dbReference>
<dbReference type="InterPro" id="IPR036390">
    <property type="entry name" value="WH_DNA-bd_sf"/>
</dbReference>
<dbReference type="GO" id="GO:0003677">
    <property type="term" value="F:DNA binding"/>
    <property type="evidence" value="ECO:0007669"/>
    <property type="project" value="UniProtKB-KW"/>
</dbReference>
<evidence type="ECO:0000256" key="4">
    <source>
        <dbReference type="SAM" id="MobiDB-lite"/>
    </source>
</evidence>
<evidence type="ECO:0000259" key="5">
    <source>
        <dbReference type="PROSITE" id="PS50949"/>
    </source>
</evidence>
<dbReference type="InterPro" id="IPR008920">
    <property type="entry name" value="TF_FadR/GntR_C"/>
</dbReference>
<dbReference type="AlphaFoldDB" id="A0A9X3UIB3"/>
<feature type="region of interest" description="Disordered" evidence="4">
    <location>
        <begin position="310"/>
        <end position="337"/>
    </location>
</feature>
<dbReference type="SMART" id="SM00895">
    <property type="entry name" value="FCD"/>
    <property type="match status" value="1"/>
</dbReference>
<dbReference type="Proteomes" id="UP001151234">
    <property type="component" value="Unassembled WGS sequence"/>
</dbReference>
<evidence type="ECO:0000256" key="3">
    <source>
        <dbReference type="ARBA" id="ARBA00023163"/>
    </source>
</evidence>
<evidence type="ECO:0000256" key="2">
    <source>
        <dbReference type="ARBA" id="ARBA00023125"/>
    </source>
</evidence>
<dbReference type="GO" id="GO:0003700">
    <property type="term" value="F:DNA-binding transcription factor activity"/>
    <property type="evidence" value="ECO:0007669"/>
    <property type="project" value="InterPro"/>
</dbReference>
<sequence>MDGLKSPLQQRVASQLVQFLREGGFAVGDRVNEGECSRVLGVSRTPVRSALHFLVDQRILERKRNKGFFVLKIPDTSYEIASKSFDEHEKLYNSVITDMLTQELPRAISTEKLLKRYGGPRAAITSIIRRLNREGLVQPAAGRGWSFIEVDAAALVKGFKLRLLIEPEMISLPEFEFNQAFFDQVYEEHLRLESAESLADEWPNIFEQDVQFHEALARCSGNQFIIEVIQRQNIIRRITEYVGFMGHQRVRESISEHIDIIEALKVDDREWAAAVLRRHLRRATEHYEAHLGNDIGRLASLRASTRTTRRDGLGIRATHNPISKTDDESSNGGEQEC</sequence>
<comment type="caution">
    <text evidence="6">The sequence shown here is derived from an EMBL/GenBank/DDBJ whole genome shotgun (WGS) entry which is preliminary data.</text>
</comment>
<dbReference type="InterPro" id="IPR000524">
    <property type="entry name" value="Tscrpt_reg_HTH_GntR"/>
</dbReference>
<dbReference type="PROSITE" id="PS50949">
    <property type="entry name" value="HTH_GNTR"/>
    <property type="match status" value="1"/>
</dbReference>
<keyword evidence="3" id="KW-0804">Transcription</keyword>
<gene>
    <name evidence="6" type="ORF">OQ273_14140</name>
</gene>
<protein>
    <submittedName>
        <fullName evidence="6">GntR family transcriptional regulator</fullName>
    </submittedName>
</protein>
<evidence type="ECO:0000313" key="7">
    <source>
        <dbReference type="Proteomes" id="UP001151234"/>
    </source>
</evidence>
<dbReference type="Pfam" id="PF07729">
    <property type="entry name" value="FCD"/>
    <property type="match status" value="1"/>
</dbReference>
<keyword evidence="2" id="KW-0238">DNA-binding</keyword>
<dbReference type="PANTHER" id="PTHR43537">
    <property type="entry name" value="TRANSCRIPTIONAL REGULATOR, GNTR FAMILY"/>
    <property type="match status" value="1"/>
</dbReference>
<dbReference type="EMBL" id="JAPJZI010000001">
    <property type="protein sequence ID" value="MDA5399718.1"/>
    <property type="molecule type" value="Genomic_DNA"/>
</dbReference>
<organism evidence="6 7">
    <name type="scientific">Hoeflea prorocentri</name>
    <dbReference type="NCBI Taxonomy" id="1922333"/>
    <lineage>
        <taxon>Bacteria</taxon>
        <taxon>Pseudomonadati</taxon>
        <taxon>Pseudomonadota</taxon>
        <taxon>Alphaproteobacteria</taxon>
        <taxon>Hyphomicrobiales</taxon>
        <taxon>Rhizobiaceae</taxon>
        <taxon>Hoeflea</taxon>
    </lineage>
</organism>
<dbReference type="SUPFAM" id="SSF46785">
    <property type="entry name" value="Winged helix' DNA-binding domain"/>
    <property type="match status" value="1"/>
</dbReference>
<evidence type="ECO:0000256" key="1">
    <source>
        <dbReference type="ARBA" id="ARBA00023015"/>
    </source>
</evidence>
<dbReference type="InterPro" id="IPR011711">
    <property type="entry name" value="GntR_C"/>
</dbReference>
<dbReference type="SUPFAM" id="SSF48008">
    <property type="entry name" value="GntR ligand-binding domain-like"/>
    <property type="match status" value="1"/>
</dbReference>
<dbReference type="InterPro" id="IPR036388">
    <property type="entry name" value="WH-like_DNA-bd_sf"/>
</dbReference>
<feature type="domain" description="HTH gntR-type" evidence="5">
    <location>
        <begin position="6"/>
        <end position="73"/>
    </location>
</feature>
<dbReference type="Gene3D" id="1.10.10.10">
    <property type="entry name" value="Winged helix-like DNA-binding domain superfamily/Winged helix DNA-binding domain"/>
    <property type="match status" value="1"/>
</dbReference>
<accession>A0A9X3UIB3</accession>
<dbReference type="PANTHER" id="PTHR43537:SF5">
    <property type="entry name" value="UXU OPERON TRANSCRIPTIONAL REGULATOR"/>
    <property type="match status" value="1"/>
</dbReference>
<evidence type="ECO:0000313" key="6">
    <source>
        <dbReference type="EMBL" id="MDA5399718.1"/>
    </source>
</evidence>
<keyword evidence="1" id="KW-0805">Transcription regulation</keyword>
<reference evidence="6" key="1">
    <citation type="submission" date="2022-11" db="EMBL/GenBank/DDBJ databases">
        <title>Draft genome sequence of Hoeflea poritis E7-10 and Hoeflea prorocentri PM5-8, separated from scleractinian coral Porites lutea and marine dinoflagellate.</title>
        <authorList>
            <person name="Zhang G."/>
            <person name="Wei Q."/>
            <person name="Cai L."/>
        </authorList>
    </citation>
    <scope>NUCLEOTIDE SEQUENCE</scope>
    <source>
        <strain evidence="6">PM5-8</strain>
    </source>
</reference>
<keyword evidence="7" id="KW-1185">Reference proteome</keyword>
<name>A0A9X3UIB3_9HYPH</name>